<dbReference type="Proteomes" id="UP000008549">
    <property type="component" value="Unassembled WGS sequence"/>
</dbReference>
<reference evidence="1 2" key="2">
    <citation type="journal article" date="2011" name="PLoS Genet.">
        <title>Caenorhabditis briggsae recombinant inbred line genotypes reveal inter-strain incompatibility and the evolution of recombination.</title>
        <authorList>
            <person name="Ross J.A."/>
            <person name="Koboldt D.C."/>
            <person name="Staisch J.E."/>
            <person name="Chamberlin H.M."/>
            <person name="Gupta B.P."/>
            <person name="Miller R.D."/>
            <person name="Baird S.E."/>
            <person name="Haag E.S."/>
        </authorList>
    </citation>
    <scope>NUCLEOTIDE SEQUENCE [LARGE SCALE GENOMIC DNA]</scope>
    <source>
        <strain evidence="1 2">AF16</strain>
    </source>
</reference>
<dbReference type="AlphaFoldDB" id="A8Y0G6"/>
<name>A8Y0G6_CAEBR</name>
<dbReference type="EMBL" id="HE601157">
    <property type="protein sequence ID" value="CAP38351.1"/>
    <property type="molecule type" value="Genomic_DNA"/>
</dbReference>
<reference evidence="1 2" key="1">
    <citation type="journal article" date="2003" name="PLoS Biol.">
        <title>The genome sequence of Caenorhabditis briggsae: a platform for comparative genomics.</title>
        <authorList>
            <person name="Stein L.D."/>
            <person name="Bao Z."/>
            <person name="Blasiar D."/>
            <person name="Blumenthal T."/>
            <person name="Brent M.R."/>
            <person name="Chen N."/>
            <person name="Chinwalla A."/>
            <person name="Clarke L."/>
            <person name="Clee C."/>
            <person name="Coghlan A."/>
            <person name="Coulson A."/>
            <person name="D'Eustachio P."/>
            <person name="Fitch D.H."/>
            <person name="Fulton L.A."/>
            <person name="Fulton R.E."/>
            <person name="Griffiths-Jones S."/>
            <person name="Harris T.W."/>
            <person name="Hillier L.W."/>
            <person name="Kamath R."/>
            <person name="Kuwabara P.E."/>
            <person name="Mardis E.R."/>
            <person name="Marra M.A."/>
            <person name="Miner T.L."/>
            <person name="Minx P."/>
            <person name="Mullikin J.C."/>
            <person name="Plumb R.W."/>
            <person name="Rogers J."/>
            <person name="Schein J.E."/>
            <person name="Sohrmann M."/>
            <person name="Spieth J."/>
            <person name="Stajich J.E."/>
            <person name="Wei C."/>
            <person name="Willey D."/>
            <person name="Wilson R.K."/>
            <person name="Durbin R."/>
            <person name="Waterston R.H."/>
        </authorList>
    </citation>
    <scope>NUCLEOTIDE SEQUENCE [LARGE SCALE GENOMIC DNA]</scope>
    <source>
        <strain evidence="1 2">AF16</strain>
    </source>
</reference>
<dbReference type="InParanoid" id="A8Y0G6"/>
<keyword evidence="2" id="KW-1185">Reference proteome</keyword>
<protein>
    <submittedName>
        <fullName evidence="1">Protein CBG21595</fullName>
    </submittedName>
</protein>
<evidence type="ECO:0000313" key="2">
    <source>
        <dbReference type="Proteomes" id="UP000008549"/>
    </source>
</evidence>
<feature type="non-terminal residue" evidence="1">
    <location>
        <position position="110"/>
    </location>
</feature>
<dbReference type="RefSeq" id="XP_002632670.1">
    <property type="nucleotide sequence ID" value="XM_002632624.1"/>
</dbReference>
<evidence type="ECO:0000313" key="1">
    <source>
        <dbReference type="EMBL" id="CAP38351.1"/>
    </source>
</evidence>
<feature type="non-terminal residue" evidence="1">
    <location>
        <position position="1"/>
    </location>
</feature>
<dbReference type="GeneID" id="8574666"/>
<sequence>IQTRRTLIRLINPIRLRTGQSKRRRRQVHHPHEPDRSIIVLRLISSIYHELLYMPSEGSAVFEKQIDGQYALNKNMKLGFCANFSPACLSTQVTTTAYSTHIMIQCKSNR</sequence>
<proteinExistence type="predicted"/>
<dbReference type="KEGG" id="cbr:CBG_21595"/>
<dbReference type="HOGENOM" id="CLU_2177261_0_0_1"/>
<gene>
    <name evidence="1" type="ORF">CBG21595</name>
    <name evidence="1" type="ORF">CBG_21595</name>
</gene>
<accession>A8Y0G6</accession>
<organism evidence="1 2">
    <name type="scientific">Caenorhabditis briggsae</name>
    <dbReference type="NCBI Taxonomy" id="6238"/>
    <lineage>
        <taxon>Eukaryota</taxon>
        <taxon>Metazoa</taxon>
        <taxon>Ecdysozoa</taxon>
        <taxon>Nematoda</taxon>
        <taxon>Chromadorea</taxon>
        <taxon>Rhabditida</taxon>
        <taxon>Rhabditina</taxon>
        <taxon>Rhabditomorpha</taxon>
        <taxon>Rhabditoidea</taxon>
        <taxon>Rhabditidae</taxon>
        <taxon>Peloderinae</taxon>
        <taxon>Caenorhabditis</taxon>
    </lineage>
</organism>
<dbReference type="CTD" id="8574666"/>